<dbReference type="EMBL" id="BAAAPO010000004">
    <property type="protein sequence ID" value="GAA1780061.1"/>
    <property type="molecule type" value="Genomic_DNA"/>
</dbReference>
<dbReference type="Gene3D" id="3.40.50.410">
    <property type="entry name" value="von Willebrand factor, type A domain"/>
    <property type="match status" value="1"/>
</dbReference>
<dbReference type="InterPro" id="IPR002035">
    <property type="entry name" value="VWF_A"/>
</dbReference>
<dbReference type="InterPro" id="IPR036465">
    <property type="entry name" value="vWFA_dom_sf"/>
</dbReference>
<evidence type="ECO:0000313" key="2">
    <source>
        <dbReference type="EMBL" id="GAA1780061.1"/>
    </source>
</evidence>
<dbReference type="Pfam" id="PF00092">
    <property type="entry name" value="VWA"/>
    <property type="match status" value="1"/>
</dbReference>
<reference evidence="2 3" key="1">
    <citation type="journal article" date="2019" name="Int. J. Syst. Evol. Microbiol.">
        <title>The Global Catalogue of Microorganisms (GCM) 10K type strain sequencing project: providing services to taxonomists for standard genome sequencing and annotation.</title>
        <authorList>
            <consortium name="The Broad Institute Genomics Platform"/>
            <consortium name="The Broad Institute Genome Sequencing Center for Infectious Disease"/>
            <person name="Wu L."/>
            <person name="Ma J."/>
        </authorList>
    </citation>
    <scope>NUCLEOTIDE SEQUENCE [LARGE SCALE GENOMIC DNA]</scope>
    <source>
        <strain evidence="2 3">JCM 15592</strain>
    </source>
</reference>
<proteinExistence type="predicted"/>
<feature type="domain" description="VWFA" evidence="1">
    <location>
        <begin position="5"/>
        <end position="193"/>
    </location>
</feature>
<dbReference type="RefSeq" id="WP_344079913.1">
    <property type="nucleotide sequence ID" value="NZ_BAAAPO010000004.1"/>
</dbReference>
<evidence type="ECO:0000259" key="1">
    <source>
        <dbReference type="PROSITE" id="PS50234"/>
    </source>
</evidence>
<name>A0ABN2L9F1_9MICO</name>
<evidence type="ECO:0000313" key="3">
    <source>
        <dbReference type="Proteomes" id="UP001499938"/>
    </source>
</evidence>
<protein>
    <recommendedName>
        <fullName evidence="1">VWFA domain-containing protein</fullName>
    </recommendedName>
</protein>
<sequence length="222" mass="23491">MITLPVYIVVDTSASLMGDMDDVNAALAELIGALQEESIVGELVRVAVIQFASEAREAIPLSDVRELGAIPALVAHGATNYGPVFRLVRRLIVRDVAALKAAGGRVFRPVVFFVSDGSPVDPSWREDLRGLHSSEFRERPTIVTFGIGSVDPDVLREIGTNDGGAFMVSTALGVGDAIRSVFGGLMTMLSSTVQSTTSPDKRVPPIALSDDWLDLTAVPGTG</sequence>
<dbReference type="SMART" id="SM00327">
    <property type="entry name" value="VWA"/>
    <property type="match status" value="1"/>
</dbReference>
<organism evidence="2 3">
    <name type="scientific">Nostocoides veronense</name>
    <dbReference type="NCBI Taxonomy" id="330836"/>
    <lineage>
        <taxon>Bacteria</taxon>
        <taxon>Bacillati</taxon>
        <taxon>Actinomycetota</taxon>
        <taxon>Actinomycetes</taxon>
        <taxon>Micrococcales</taxon>
        <taxon>Intrasporangiaceae</taxon>
        <taxon>Nostocoides</taxon>
    </lineage>
</organism>
<accession>A0ABN2L9F1</accession>
<dbReference type="PROSITE" id="PS50234">
    <property type="entry name" value="VWFA"/>
    <property type="match status" value="1"/>
</dbReference>
<comment type="caution">
    <text evidence="2">The sequence shown here is derived from an EMBL/GenBank/DDBJ whole genome shotgun (WGS) entry which is preliminary data.</text>
</comment>
<dbReference type="Proteomes" id="UP001499938">
    <property type="component" value="Unassembled WGS sequence"/>
</dbReference>
<keyword evidence="3" id="KW-1185">Reference proteome</keyword>
<dbReference type="SUPFAM" id="SSF53300">
    <property type="entry name" value="vWA-like"/>
    <property type="match status" value="1"/>
</dbReference>
<gene>
    <name evidence="2" type="ORF">GCM10009811_01710</name>
</gene>